<keyword evidence="2" id="KW-0238">DNA-binding</keyword>
<comment type="caution">
    <text evidence="6">The sequence shown here is derived from an EMBL/GenBank/DDBJ whole genome shotgun (WGS) entry which is preliminary data.</text>
</comment>
<gene>
    <name evidence="6" type="ORF">GCM10025862_07150</name>
</gene>
<feature type="region of interest" description="Disordered" evidence="4">
    <location>
        <begin position="146"/>
        <end position="179"/>
    </location>
</feature>
<accession>A0ABQ6HMG0</accession>
<dbReference type="Pfam" id="PF00356">
    <property type="entry name" value="LacI"/>
    <property type="match status" value="1"/>
</dbReference>
<feature type="compositionally biased region" description="Polar residues" evidence="4">
    <location>
        <begin position="150"/>
        <end position="159"/>
    </location>
</feature>
<dbReference type="InterPro" id="IPR000843">
    <property type="entry name" value="HTH_LacI"/>
</dbReference>
<keyword evidence="1" id="KW-0805">Transcription regulation</keyword>
<feature type="compositionally biased region" description="Low complexity" evidence="4">
    <location>
        <begin position="167"/>
        <end position="179"/>
    </location>
</feature>
<dbReference type="InterPro" id="IPR010982">
    <property type="entry name" value="Lambda_DNA-bd_dom_sf"/>
</dbReference>
<organism evidence="6 7">
    <name type="scientific">Arsenicicoccus piscis</name>
    <dbReference type="NCBI Taxonomy" id="673954"/>
    <lineage>
        <taxon>Bacteria</taxon>
        <taxon>Bacillati</taxon>
        <taxon>Actinomycetota</taxon>
        <taxon>Actinomycetes</taxon>
        <taxon>Micrococcales</taxon>
        <taxon>Intrasporangiaceae</taxon>
        <taxon>Arsenicicoccus</taxon>
    </lineage>
</organism>
<evidence type="ECO:0000256" key="4">
    <source>
        <dbReference type="SAM" id="MobiDB-lite"/>
    </source>
</evidence>
<evidence type="ECO:0000259" key="5">
    <source>
        <dbReference type="PROSITE" id="PS50932"/>
    </source>
</evidence>
<feature type="domain" description="HTH lacI-type" evidence="5">
    <location>
        <begin position="1"/>
        <end position="51"/>
    </location>
</feature>
<dbReference type="EMBL" id="BSUJ01000001">
    <property type="protein sequence ID" value="GMA18694.1"/>
    <property type="molecule type" value="Genomic_DNA"/>
</dbReference>
<evidence type="ECO:0000313" key="7">
    <source>
        <dbReference type="Proteomes" id="UP001157109"/>
    </source>
</evidence>
<dbReference type="PROSITE" id="PS50932">
    <property type="entry name" value="HTH_LACI_2"/>
    <property type="match status" value="1"/>
</dbReference>
<protein>
    <recommendedName>
        <fullName evidence="5">HTH lacI-type domain-containing protein</fullName>
    </recommendedName>
</protein>
<dbReference type="SMART" id="SM00354">
    <property type="entry name" value="HTH_LACI"/>
    <property type="match status" value="1"/>
</dbReference>
<evidence type="ECO:0000313" key="6">
    <source>
        <dbReference type="EMBL" id="GMA18694.1"/>
    </source>
</evidence>
<evidence type="ECO:0000256" key="3">
    <source>
        <dbReference type="ARBA" id="ARBA00023163"/>
    </source>
</evidence>
<dbReference type="Gene3D" id="1.10.260.40">
    <property type="entry name" value="lambda repressor-like DNA-binding domains"/>
    <property type="match status" value="1"/>
</dbReference>
<evidence type="ECO:0000256" key="2">
    <source>
        <dbReference type="ARBA" id="ARBA00023125"/>
    </source>
</evidence>
<dbReference type="Gene3D" id="3.40.50.2300">
    <property type="match status" value="1"/>
</dbReference>
<dbReference type="CDD" id="cd01392">
    <property type="entry name" value="HTH_LacI"/>
    <property type="match status" value="1"/>
</dbReference>
<evidence type="ECO:0000256" key="1">
    <source>
        <dbReference type="ARBA" id="ARBA00023015"/>
    </source>
</evidence>
<keyword evidence="7" id="KW-1185">Reference proteome</keyword>
<dbReference type="Proteomes" id="UP001157109">
    <property type="component" value="Unassembled WGS sequence"/>
</dbReference>
<reference evidence="7" key="1">
    <citation type="journal article" date="2019" name="Int. J. Syst. Evol. Microbiol.">
        <title>The Global Catalogue of Microorganisms (GCM) 10K type strain sequencing project: providing services to taxonomists for standard genome sequencing and annotation.</title>
        <authorList>
            <consortium name="The Broad Institute Genomics Platform"/>
            <consortium name="The Broad Institute Genome Sequencing Center for Infectious Disease"/>
            <person name="Wu L."/>
            <person name="Ma J."/>
        </authorList>
    </citation>
    <scope>NUCLEOTIDE SEQUENCE [LARGE SCALE GENOMIC DNA]</scope>
    <source>
        <strain evidence="7">NBRC 105830</strain>
    </source>
</reference>
<dbReference type="PANTHER" id="PTHR30146">
    <property type="entry name" value="LACI-RELATED TRANSCRIPTIONAL REPRESSOR"/>
    <property type="match status" value="1"/>
</dbReference>
<dbReference type="SUPFAM" id="SSF47413">
    <property type="entry name" value="lambda repressor-like DNA-binding domains"/>
    <property type="match status" value="1"/>
</dbReference>
<name>A0ABQ6HMG0_9MICO</name>
<dbReference type="PANTHER" id="PTHR30146:SF109">
    <property type="entry name" value="HTH-TYPE TRANSCRIPTIONAL REGULATOR GALS"/>
    <property type="match status" value="1"/>
</dbReference>
<proteinExistence type="predicted"/>
<sequence>MARLAEVSTSTASLVFSGKGPVADATRTRVLAAAESLGYGGPDPVAASLRTGRSGVVAVIFDSSIQETLHDPYQVLVLDGAASVFDELGLGMLIIGRVRDESERALAQLSAAPIDAAMFFSCGQGRRSVVDSLAARQIPLVGLGAPRDPGSSSATSTVASPCAWWPSTSQASGTSGSAR</sequence>
<keyword evidence="3" id="KW-0804">Transcription</keyword>